<evidence type="ECO:0000313" key="3">
    <source>
        <dbReference type="Proteomes" id="UP000054988"/>
    </source>
</evidence>
<proteinExistence type="predicted"/>
<accession>A0A0W0FET4</accession>
<comment type="caution">
    <text evidence="2">The sequence shown here is derived from an EMBL/GenBank/DDBJ whole genome shotgun (WGS) entry which is preliminary data.</text>
</comment>
<gene>
    <name evidence="2" type="ORF">WG66_12620</name>
</gene>
<sequence>MARENADNALALALEIWEEKDMAREAYNDQVLEIWDLSVKEWKEELEKACTEKHKMSWKKPTKPTFKSRVLIKWSQKPTCSDFLKNAVDVDNNGEDDDSNEDRSREE</sequence>
<dbReference type="EMBL" id="LATX01002034">
    <property type="protein sequence ID" value="KTB34803.1"/>
    <property type="molecule type" value="Genomic_DNA"/>
</dbReference>
<dbReference type="Proteomes" id="UP000054988">
    <property type="component" value="Unassembled WGS sequence"/>
</dbReference>
<name>A0A0W0FET4_MONRR</name>
<evidence type="ECO:0000256" key="1">
    <source>
        <dbReference type="SAM" id="MobiDB-lite"/>
    </source>
</evidence>
<organism evidence="2 3">
    <name type="scientific">Moniliophthora roreri</name>
    <name type="common">Frosty pod rot fungus</name>
    <name type="synonym">Monilia roreri</name>
    <dbReference type="NCBI Taxonomy" id="221103"/>
    <lineage>
        <taxon>Eukaryota</taxon>
        <taxon>Fungi</taxon>
        <taxon>Dikarya</taxon>
        <taxon>Basidiomycota</taxon>
        <taxon>Agaricomycotina</taxon>
        <taxon>Agaricomycetes</taxon>
        <taxon>Agaricomycetidae</taxon>
        <taxon>Agaricales</taxon>
        <taxon>Marasmiineae</taxon>
        <taxon>Marasmiaceae</taxon>
        <taxon>Moniliophthora</taxon>
    </lineage>
</organism>
<evidence type="ECO:0000313" key="2">
    <source>
        <dbReference type="EMBL" id="KTB34803.1"/>
    </source>
</evidence>
<feature type="region of interest" description="Disordered" evidence="1">
    <location>
        <begin position="85"/>
        <end position="107"/>
    </location>
</feature>
<protein>
    <submittedName>
        <fullName evidence="2">Uncharacterized protein</fullName>
    </submittedName>
</protein>
<reference evidence="2 3" key="1">
    <citation type="submission" date="2015-12" db="EMBL/GenBank/DDBJ databases">
        <title>Draft genome sequence of Moniliophthora roreri, the causal agent of frosty pod rot of cacao.</title>
        <authorList>
            <person name="Aime M.C."/>
            <person name="Diaz-Valderrama J.R."/>
            <person name="Kijpornyongpan T."/>
            <person name="Phillips-Mora W."/>
        </authorList>
    </citation>
    <scope>NUCLEOTIDE SEQUENCE [LARGE SCALE GENOMIC DNA]</scope>
    <source>
        <strain evidence="2 3">MCA 2952</strain>
    </source>
</reference>
<dbReference type="AlphaFoldDB" id="A0A0W0FET4"/>